<feature type="region of interest" description="Disordered" evidence="4">
    <location>
        <begin position="350"/>
        <end position="407"/>
    </location>
</feature>
<organism evidence="6 7">
    <name type="scientific">Streptomyces rimosus subsp. rimosus</name>
    <dbReference type="NCBI Taxonomy" id="132474"/>
    <lineage>
        <taxon>Bacteria</taxon>
        <taxon>Bacillati</taxon>
        <taxon>Actinomycetota</taxon>
        <taxon>Actinomycetes</taxon>
        <taxon>Kitasatosporales</taxon>
        <taxon>Streptomycetaceae</taxon>
        <taxon>Streptomyces</taxon>
    </lineage>
</organism>
<dbReference type="Pfam" id="PF09250">
    <property type="entry name" value="Prim-Pol"/>
    <property type="match status" value="1"/>
</dbReference>
<accession>A0ABY3Z4S3</accession>
<dbReference type="PROSITE" id="PS51206">
    <property type="entry name" value="SF3_HELICASE_1"/>
    <property type="match status" value="1"/>
</dbReference>
<dbReference type="Proteomes" id="UP000829494">
    <property type="component" value="Chromosome"/>
</dbReference>
<keyword evidence="2" id="KW-0378">Hydrolase</keyword>
<dbReference type="Pfam" id="PF08706">
    <property type="entry name" value="D5_N"/>
    <property type="match status" value="1"/>
</dbReference>
<dbReference type="Pfam" id="PF19263">
    <property type="entry name" value="DUF5906"/>
    <property type="match status" value="1"/>
</dbReference>
<dbReference type="GeneID" id="66855791"/>
<dbReference type="InterPro" id="IPR027417">
    <property type="entry name" value="P-loop_NTPase"/>
</dbReference>
<keyword evidence="3" id="KW-0067">ATP-binding</keyword>
<dbReference type="SMART" id="SM00943">
    <property type="entry name" value="Prim-Pol"/>
    <property type="match status" value="1"/>
</dbReference>
<protein>
    <recommendedName>
        <fullName evidence="5">SF3 helicase domain-containing protein</fullName>
    </recommendedName>
</protein>
<name>A0ABY3Z4S3_STRRM</name>
<keyword evidence="1" id="KW-0547">Nucleotide-binding</keyword>
<dbReference type="Gene3D" id="3.40.50.300">
    <property type="entry name" value="P-loop containing nucleotide triphosphate hydrolases"/>
    <property type="match status" value="1"/>
</dbReference>
<feature type="domain" description="SF3 helicase" evidence="5">
    <location>
        <begin position="587"/>
        <end position="745"/>
    </location>
</feature>
<dbReference type="SMART" id="SM00885">
    <property type="entry name" value="D5_N"/>
    <property type="match status" value="1"/>
</dbReference>
<proteinExistence type="predicted"/>
<evidence type="ECO:0000313" key="7">
    <source>
        <dbReference type="Proteomes" id="UP000829494"/>
    </source>
</evidence>
<dbReference type="InterPro" id="IPR045455">
    <property type="entry name" value="NrS-1_pol-like_helicase"/>
</dbReference>
<dbReference type="SUPFAM" id="SSF56747">
    <property type="entry name" value="Prim-pol domain"/>
    <property type="match status" value="1"/>
</dbReference>
<dbReference type="InterPro" id="IPR014015">
    <property type="entry name" value="Helicase_SF3_DNA-vir"/>
</dbReference>
<evidence type="ECO:0000313" key="6">
    <source>
        <dbReference type="EMBL" id="UNZ05098.1"/>
    </source>
</evidence>
<reference evidence="6 7" key="1">
    <citation type="submission" date="2022-03" db="EMBL/GenBank/DDBJ databases">
        <title>Complete genome of Streptomyces rimosus ssp. rimosus R7 (=ATCC 10970).</title>
        <authorList>
            <person name="Beganovic S."/>
            <person name="Ruckert C."/>
            <person name="Busche T."/>
            <person name="Kalinowski J."/>
            <person name="Wittmann C."/>
        </authorList>
    </citation>
    <scope>NUCLEOTIDE SEQUENCE [LARGE SCALE GENOMIC DNA]</scope>
    <source>
        <strain evidence="6 7">R7</strain>
    </source>
</reference>
<keyword evidence="7" id="KW-1185">Reference proteome</keyword>
<dbReference type="InterPro" id="IPR014818">
    <property type="entry name" value="Phage/plasmid_primase_P4_C"/>
</dbReference>
<dbReference type="Gene3D" id="3.30.720.160">
    <property type="entry name" value="Bifunctional DNA primase/polymerase, N-terminal"/>
    <property type="match status" value="1"/>
</dbReference>
<gene>
    <name evidence="6" type="ORF">SRIMR7_23360</name>
</gene>
<evidence type="ECO:0000259" key="5">
    <source>
        <dbReference type="PROSITE" id="PS51206"/>
    </source>
</evidence>
<evidence type="ECO:0000256" key="2">
    <source>
        <dbReference type="ARBA" id="ARBA00022801"/>
    </source>
</evidence>
<evidence type="ECO:0000256" key="3">
    <source>
        <dbReference type="ARBA" id="ARBA00022840"/>
    </source>
</evidence>
<dbReference type="PANTHER" id="PTHR35372:SF2">
    <property type="entry name" value="SF3 HELICASE DOMAIN-CONTAINING PROTEIN"/>
    <property type="match status" value="1"/>
</dbReference>
<dbReference type="PANTHER" id="PTHR35372">
    <property type="entry name" value="ATP BINDING PROTEIN-RELATED"/>
    <property type="match status" value="1"/>
</dbReference>
<dbReference type="InterPro" id="IPR051620">
    <property type="entry name" value="ORF904-like_C"/>
</dbReference>
<sequence length="871" mass="96053">MSTEPPQDTLRAALAWHAAGASVVRVATDGTKRPLGNWAAHQKERATEQQLRAWFAGGHPGLGIVCGAVSGGLEMLEFEGRAVAEGVLKEFGEIAEDSGLGGIWKRVAAGYLERSPSGGIHVLYRLDGQPVPGNTKLARRPARDDELTDDERQVLANKPGKVFVRDLVETRGEGGFVVVAPSAGPVHETGLPYQLLAGAPETLAVVTAEEREALHSVARTLDTMPAATFPAPADPAQEAFFRAAAPAADGSLKPGEDFEQRTDWTDILTPHGWRLLGQRGRTRYWQRPGKNGLGISATTGHADDRDRLFVFSSSTEFDPEHPYTKFAAHALLEHRGDYSGAAKELRRRGYGTAPERHLRTVPPPTAPVAGERPATEGSAALKRQADDGTWTAPEERRPLLPVPMPRRDWDDIGNAQRVVDRYGTEIRWITDTEQWAFYEAGRWVLKGANTGVWTRVVSTVDHLADEADNYSDEPPAIEPDVRPSKDDLLTEREKFTKWARGQRMRTKLAAAREVLQAHPAVHCTMSHFDRPEMLLNVANGIVDLKTGDLLAHSRDLYLMQQSPVRYDPKATCPQFEAFLDSVMPDPERRAYLARVVGYTITGSTEEQVMFIHHGDGQNGKGVFMRVMMELLGDYAQSVPRSTLLAKQSDGIPNDIARMMGKRLLSTTETSAGKKLDDELVKQLTGEDTMSARFMHAEFFDFRPVGKIHLATNYLPRVGGGHGIARRLQDIGWDVVVPPNKRIAKLDEKIMATEAAGVLNWAIRGCLEWQRDGLSVPEAVREKTREHLASSDPLAIWLEEETAEVPQGATETRLLYANYKIWSEASGLRPMSVTAFALALKERGIESGRDPRSRRALTLGVRLSGMTYLEGV</sequence>
<dbReference type="NCBIfam" id="TIGR01613">
    <property type="entry name" value="primase_Cterm"/>
    <property type="match status" value="1"/>
</dbReference>
<evidence type="ECO:0000256" key="1">
    <source>
        <dbReference type="ARBA" id="ARBA00022741"/>
    </source>
</evidence>
<dbReference type="InterPro" id="IPR006500">
    <property type="entry name" value="Helicase_put_C_phage/plasmid"/>
</dbReference>
<dbReference type="RefSeq" id="WP_003979862.1">
    <property type="nucleotide sequence ID" value="NZ_CP043497.1"/>
</dbReference>
<dbReference type="EMBL" id="CP094298">
    <property type="protein sequence ID" value="UNZ05098.1"/>
    <property type="molecule type" value="Genomic_DNA"/>
</dbReference>
<dbReference type="InterPro" id="IPR015330">
    <property type="entry name" value="DNA_primase/pol_bifunc_N"/>
</dbReference>
<evidence type="ECO:0000256" key="4">
    <source>
        <dbReference type="SAM" id="MobiDB-lite"/>
    </source>
</evidence>